<keyword evidence="6" id="KW-1185">Reference proteome</keyword>
<name>D2VXQ0_NAEGR</name>
<organism evidence="6">
    <name type="scientific">Naegleria gruberi</name>
    <name type="common">Amoeba</name>
    <dbReference type="NCBI Taxonomy" id="5762"/>
    <lineage>
        <taxon>Eukaryota</taxon>
        <taxon>Discoba</taxon>
        <taxon>Heterolobosea</taxon>
        <taxon>Tetramitia</taxon>
        <taxon>Eutetramitia</taxon>
        <taxon>Vahlkampfiidae</taxon>
        <taxon>Naegleria</taxon>
    </lineage>
</organism>
<dbReference type="KEGG" id="ngr:NAEGRDRAFT_73827"/>
<dbReference type="EMBL" id="GG738908">
    <property type="protein sequence ID" value="EFC38378.1"/>
    <property type="molecule type" value="Genomic_DNA"/>
</dbReference>
<dbReference type="VEuPathDB" id="AmoebaDB:NAEGRDRAFT_73827"/>
<evidence type="ECO:0000256" key="2">
    <source>
        <dbReference type="ARBA" id="ARBA00023315"/>
    </source>
</evidence>
<dbReference type="STRING" id="5762.D2VXQ0"/>
<dbReference type="OrthoDB" id="10066516at2759"/>
<keyword evidence="1" id="KW-0808">Transferase</keyword>
<dbReference type="OMA" id="CAGFTHA"/>
<proteinExistence type="predicted"/>
<protein>
    <submittedName>
        <fullName evidence="5">Predicted protein</fullName>
    </submittedName>
</protein>
<evidence type="ECO:0000259" key="4">
    <source>
        <dbReference type="Pfam" id="PF08545"/>
    </source>
</evidence>
<dbReference type="Proteomes" id="UP000006671">
    <property type="component" value="Unassembled WGS sequence"/>
</dbReference>
<evidence type="ECO:0000313" key="5">
    <source>
        <dbReference type="EMBL" id="EFC38378.1"/>
    </source>
</evidence>
<accession>D2VXQ0</accession>
<dbReference type="AlphaFoldDB" id="D2VXQ0"/>
<dbReference type="eggNOG" id="ENOG502S2RI">
    <property type="taxonomic scope" value="Eukaryota"/>
</dbReference>
<dbReference type="PANTHER" id="PTHR34069:SF2">
    <property type="entry name" value="BETA-KETOACYL-[ACYL-CARRIER-PROTEIN] SYNTHASE III"/>
    <property type="match status" value="1"/>
</dbReference>
<dbReference type="GeneID" id="8858210"/>
<evidence type="ECO:0000259" key="3">
    <source>
        <dbReference type="Pfam" id="PF08541"/>
    </source>
</evidence>
<evidence type="ECO:0000256" key="1">
    <source>
        <dbReference type="ARBA" id="ARBA00022679"/>
    </source>
</evidence>
<dbReference type="InterPro" id="IPR013747">
    <property type="entry name" value="ACP_syn_III_C"/>
</dbReference>
<dbReference type="InterPro" id="IPR013751">
    <property type="entry name" value="ACP_syn_III_N"/>
</dbReference>
<feature type="domain" description="Beta-ketoacyl-[acyl-carrier-protein] synthase III C-terminal" evidence="3">
    <location>
        <begin position="343"/>
        <end position="418"/>
    </location>
</feature>
<feature type="domain" description="Beta-ketoacyl-[acyl-carrier-protein] synthase III N-terminal" evidence="4">
    <location>
        <begin position="201"/>
        <end position="274"/>
    </location>
</feature>
<dbReference type="Pfam" id="PF08545">
    <property type="entry name" value="ACP_syn_III"/>
    <property type="match status" value="1"/>
</dbReference>
<dbReference type="GO" id="GO:0006633">
    <property type="term" value="P:fatty acid biosynthetic process"/>
    <property type="evidence" value="ECO:0007669"/>
    <property type="project" value="InterPro"/>
</dbReference>
<dbReference type="PANTHER" id="PTHR34069">
    <property type="entry name" value="3-OXOACYL-[ACYL-CARRIER-PROTEIN] SYNTHASE 3"/>
    <property type="match status" value="1"/>
</dbReference>
<dbReference type="InterPro" id="IPR016039">
    <property type="entry name" value="Thiolase-like"/>
</dbReference>
<dbReference type="InParanoid" id="D2VXQ0"/>
<dbReference type="RefSeq" id="XP_002671122.1">
    <property type="nucleotide sequence ID" value="XM_002671076.1"/>
</dbReference>
<evidence type="ECO:0000313" key="6">
    <source>
        <dbReference type="Proteomes" id="UP000006671"/>
    </source>
</evidence>
<dbReference type="Pfam" id="PF08541">
    <property type="entry name" value="ACP_syn_III_C"/>
    <property type="match status" value="1"/>
</dbReference>
<dbReference type="SUPFAM" id="SSF53901">
    <property type="entry name" value="Thiolase-like"/>
    <property type="match status" value="1"/>
</dbReference>
<keyword evidence="2" id="KW-0012">Acyltransferase</keyword>
<sequence length="422" mass="46751">MLLQQLFPTQKLDCGNSFGCSDQHVAFNTCSGKQEEEEEEEEDTHIKLYPKELDLKVKIAGVGRYLPPNIVSSTTIDVLCGKPKGFTEKTTGIKERRWANSVEHVLTVRKEKFAKNVDQFIDTKKVLTEKEIKELKDKEITISWMGAQAALEALKNANLKVEDLDLIVNASGTPQRTIPDTSCFIHKELGLGDSGKPSLSVHSTCLSFMVAFHMCAGLIESGMYEKILIVSTEISTVGLNFEQNPHAGGLIGDGAAAVVLTKSKPEDKSRLTKYMFGTFSDGTDYTSIRSGGSEFHPNHIYTPSNYMYFDMNGKKILEFTISKMIRVMEDYQEGLSTGKFEGFDWAVPHQASHAAFHAMSEIFGWPKDRIVKTLEKFGNTISASIPMALYEAVQDGRIKRGDRVLLIGTGAGLTTGLLSFTY</sequence>
<dbReference type="CDD" id="cd00830">
    <property type="entry name" value="KAS_III"/>
    <property type="match status" value="1"/>
</dbReference>
<dbReference type="GO" id="GO:0044550">
    <property type="term" value="P:secondary metabolite biosynthetic process"/>
    <property type="evidence" value="ECO:0007669"/>
    <property type="project" value="TreeGrafter"/>
</dbReference>
<dbReference type="Gene3D" id="3.40.47.10">
    <property type="match status" value="1"/>
</dbReference>
<gene>
    <name evidence="5" type="ORF">NAEGRDRAFT_73827</name>
</gene>
<dbReference type="GO" id="GO:0004315">
    <property type="term" value="F:3-oxoacyl-[acyl-carrier-protein] synthase activity"/>
    <property type="evidence" value="ECO:0007669"/>
    <property type="project" value="InterPro"/>
</dbReference>
<reference evidence="5 6" key="1">
    <citation type="journal article" date="2010" name="Cell">
        <title>The genome of Naegleria gruberi illuminates early eukaryotic versatility.</title>
        <authorList>
            <person name="Fritz-Laylin L.K."/>
            <person name="Prochnik S.E."/>
            <person name="Ginger M.L."/>
            <person name="Dacks J.B."/>
            <person name="Carpenter M.L."/>
            <person name="Field M.C."/>
            <person name="Kuo A."/>
            <person name="Paredez A."/>
            <person name="Chapman J."/>
            <person name="Pham J."/>
            <person name="Shu S."/>
            <person name="Neupane R."/>
            <person name="Cipriano M."/>
            <person name="Mancuso J."/>
            <person name="Tu H."/>
            <person name="Salamov A."/>
            <person name="Lindquist E."/>
            <person name="Shapiro H."/>
            <person name="Lucas S."/>
            <person name="Grigoriev I.V."/>
            <person name="Cande W.Z."/>
            <person name="Fulton C."/>
            <person name="Rokhsar D.S."/>
            <person name="Dawson S.C."/>
        </authorList>
    </citation>
    <scope>NUCLEOTIDE SEQUENCE [LARGE SCALE GENOMIC DNA]</scope>
    <source>
        <strain evidence="5 6">NEG-M</strain>
    </source>
</reference>